<dbReference type="PANTHER" id="PTHR10629">
    <property type="entry name" value="CYTOSINE-SPECIFIC METHYLTRANSFERASE"/>
    <property type="match status" value="1"/>
</dbReference>
<evidence type="ECO:0000256" key="4">
    <source>
        <dbReference type="ARBA" id="ARBA00022747"/>
    </source>
</evidence>
<keyword evidence="2 5" id="KW-0808">Transferase</keyword>
<proteinExistence type="inferred from homology"/>
<gene>
    <name evidence="8" type="primary">dcm</name>
    <name evidence="8" type="ORF">GIY09_11760</name>
</gene>
<sequence length="403" mass="46411">MCEQLEQNFTGKTVQDRIRECLEYGIKNKETNNDNISTIQYNVVDVFSGAGGLSRGFMDAGFNVVLGVDFDDAALKTFQENHGHADIMKLDLFDHNNIEKIVDYLNDKKIDLDVLVGGPPCQGFSLAGKREEFDKRNVLYSAMVKVAQRLKPKIVVLENVPGMLTLYNGVGAQRVREDFEDIGYELAEPQILYAPEYGVPQIRKRVFFVMKLKEEIKGTFEYPEPEFTEAQFVTTEQAISDLPSLVGTENYLLNQLWDYKEQALSTYQEIMRKDSKIIHNHIPTKHADETVRLISLVPEGKNYKALPLKELEKRKFKYNEALTRYHSKKPSRTIDTGHRTHFHYKYNRIPTVRENARLQSFPDDFIFYGNKQEQYRQVGNAVPPLLGKAVAKKVKELLDNEKK</sequence>
<dbReference type="InterPro" id="IPR031303">
    <property type="entry name" value="C5_meth_CS"/>
</dbReference>
<protein>
    <recommendedName>
        <fullName evidence="7">Cytosine-specific methyltransferase</fullName>
        <ecNumber evidence="7">2.1.1.37</ecNumber>
    </recommendedName>
</protein>
<evidence type="ECO:0000256" key="7">
    <source>
        <dbReference type="RuleBase" id="RU000417"/>
    </source>
</evidence>
<organism evidence="8 9">
    <name type="scientific">Fundicoccus ignavus</name>
    <dbReference type="NCBI Taxonomy" id="2664442"/>
    <lineage>
        <taxon>Bacteria</taxon>
        <taxon>Bacillati</taxon>
        <taxon>Bacillota</taxon>
        <taxon>Bacilli</taxon>
        <taxon>Lactobacillales</taxon>
        <taxon>Aerococcaceae</taxon>
        <taxon>Fundicoccus</taxon>
    </lineage>
</organism>
<evidence type="ECO:0000256" key="3">
    <source>
        <dbReference type="ARBA" id="ARBA00022691"/>
    </source>
</evidence>
<dbReference type="GO" id="GO:0003886">
    <property type="term" value="F:DNA (cytosine-5-)-methyltransferase activity"/>
    <property type="evidence" value="ECO:0007669"/>
    <property type="project" value="UniProtKB-EC"/>
</dbReference>
<evidence type="ECO:0000256" key="6">
    <source>
        <dbReference type="RuleBase" id="RU000416"/>
    </source>
</evidence>
<dbReference type="PRINTS" id="PR00105">
    <property type="entry name" value="C5METTRFRASE"/>
</dbReference>
<dbReference type="PANTHER" id="PTHR10629:SF52">
    <property type="entry name" value="DNA (CYTOSINE-5)-METHYLTRANSFERASE 1"/>
    <property type="match status" value="1"/>
</dbReference>
<dbReference type="InterPro" id="IPR050390">
    <property type="entry name" value="C5-Methyltransferase"/>
</dbReference>
<keyword evidence="1 5" id="KW-0489">Methyltransferase</keyword>
<evidence type="ECO:0000313" key="8">
    <source>
        <dbReference type="EMBL" id="MRI86520.1"/>
    </source>
</evidence>
<comment type="caution">
    <text evidence="8">The sequence shown here is derived from an EMBL/GenBank/DDBJ whole genome shotgun (WGS) entry which is preliminary data.</text>
</comment>
<reference evidence="8 9" key="1">
    <citation type="submission" date="2019-11" db="EMBL/GenBank/DDBJ databases">
        <title>Characterisation of Fundicoccus ignavus gen. nov. sp. nov., a novel genus of the family Aerococcaceae isolated from bulk tank milk.</title>
        <authorList>
            <person name="Siebert A."/>
            <person name="Huptas C."/>
            <person name="Wenning M."/>
            <person name="Scherer S."/>
            <person name="Doll E.V."/>
        </authorList>
    </citation>
    <scope>NUCLEOTIDE SEQUENCE [LARGE SCALE GENOMIC DNA]</scope>
    <source>
        <strain evidence="8 9">WS4759</strain>
    </source>
</reference>
<comment type="similarity">
    <text evidence="5 6">Belongs to the class I-like SAM-binding methyltransferase superfamily. C5-methyltransferase family.</text>
</comment>
<keyword evidence="4" id="KW-0680">Restriction system</keyword>
<evidence type="ECO:0000256" key="5">
    <source>
        <dbReference type="PROSITE-ProRule" id="PRU01016"/>
    </source>
</evidence>
<dbReference type="NCBIfam" id="TIGR00675">
    <property type="entry name" value="dcm"/>
    <property type="match status" value="1"/>
</dbReference>
<dbReference type="EMBL" id="WJQS01000021">
    <property type="protein sequence ID" value="MRI86520.1"/>
    <property type="molecule type" value="Genomic_DNA"/>
</dbReference>
<feature type="active site" evidence="5">
    <location>
        <position position="121"/>
    </location>
</feature>
<dbReference type="InterPro" id="IPR018117">
    <property type="entry name" value="C5_DNA_meth_AS"/>
</dbReference>
<dbReference type="PROSITE" id="PS51679">
    <property type="entry name" value="SAM_MT_C5"/>
    <property type="match status" value="1"/>
</dbReference>
<dbReference type="AlphaFoldDB" id="A0A6I2GF90"/>
<keyword evidence="9" id="KW-1185">Reference proteome</keyword>
<dbReference type="InterPro" id="IPR029063">
    <property type="entry name" value="SAM-dependent_MTases_sf"/>
</dbReference>
<dbReference type="InterPro" id="IPR001525">
    <property type="entry name" value="C5_MeTfrase"/>
</dbReference>
<dbReference type="Gene3D" id="3.40.50.150">
    <property type="entry name" value="Vaccinia Virus protein VP39"/>
    <property type="match status" value="1"/>
</dbReference>
<keyword evidence="3 5" id="KW-0949">S-adenosyl-L-methionine</keyword>
<dbReference type="SUPFAM" id="SSF53335">
    <property type="entry name" value="S-adenosyl-L-methionine-dependent methyltransferases"/>
    <property type="match status" value="1"/>
</dbReference>
<dbReference type="EC" id="2.1.1.37" evidence="7"/>
<evidence type="ECO:0000256" key="1">
    <source>
        <dbReference type="ARBA" id="ARBA00022603"/>
    </source>
</evidence>
<comment type="catalytic activity">
    <reaction evidence="7">
        <text>a 2'-deoxycytidine in DNA + S-adenosyl-L-methionine = a 5-methyl-2'-deoxycytidine in DNA + S-adenosyl-L-homocysteine + H(+)</text>
        <dbReference type="Rhea" id="RHEA:13681"/>
        <dbReference type="Rhea" id="RHEA-COMP:11369"/>
        <dbReference type="Rhea" id="RHEA-COMP:11370"/>
        <dbReference type="ChEBI" id="CHEBI:15378"/>
        <dbReference type="ChEBI" id="CHEBI:57856"/>
        <dbReference type="ChEBI" id="CHEBI:59789"/>
        <dbReference type="ChEBI" id="CHEBI:85452"/>
        <dbReference type="ChEBI" id="CHEBI:85454"/>
        <dbReference type="EC" id="2.1.1.37"/>
    </reaction>
</comment>
<dbReference type="GO" id="GO:0009307">
    <property type="term" value="P:DNA restriction-modification system"/>
    <property type="evidence" value="ECO:0007669"/>
    <property type="project" value="UniProtKB-KW"/>
</dbReference>
<dbReference type="Gene3D" id="3.90.120.10">
    <property type="entry name" value="DNA Methylase, subunit A, domain 2"/>
    <property type="match status" value="1"/>
</dbReference>
<accession>A0A6I2GF90</accession>
<dbReference type="GO" id="GO:0032259">
    <property type="term" value="P:methylation"/>
    <property type="evidence" value="ECO:0007669"/>
    <property type="project" value="UniProtKB-KW"/>
</dbReference>
<dbReference type="PROSITE" id="PS00094">
    <property type="entry name" value="C5_MTASE_1"/>
    <property type="match status" value="1"/>
</dbReference>
<dbReference type="Proteomes" id="UP000430975">
    <property type="component" value="Unassembled WGS sequence"/>
</dbReference>
<dbReference type="Pfam" id="PF00145">
    <property type="entry name" value="DNA_methylase"/>
    <property type="match status" value="1"/>
</dbReference>
<dbReference type="PROSITE" id="PS00095">
    <property type="entry name" value="C5_MTASE_2"/>
    <property type="match status" value="1"/>
</dbReference>
<evidence type="ECO:0000256" key="2">
    <source>
        <dbReference type="ARBA" id="ARBA00022679"/>
    </source>
</evidence>
<evidence type="ECO:0000313" key="9">
    <source>
        <dbReference type="Proteomes" id="UP000430975"/>
    </source>
</evidence>
<name>A0A6I2GF90_9LACT</name>